<dbReference type="RefSeq" id="XP_008620502.1">
    <property type="nucleotide sequence ID" value="XM_008622280.1"/>
</dbReference>
<dbReference type="STRING" id="1156394.T0PYD1"/>
<sequence length="51" mass="5663">MKVEVVNPKGGPSCKNLTCMQKGCSDAYQVPNDKQTWVCDQSSSYIITIYC</sequence>
<dbReference type="OrthoDB" id="430315at2759"/>
<gene>
    <name evidence="1" type="ORF">SDRG_16084</name>
</gene>
<dbReference type="GeneID" id="19956811"/>
<evidence type="ECO:0000313" key="1">
    <source>
        <dbReference type="EMBL" id="EQC26065.1"/>
    </source>
</evidence>
<evidence type="ECO:0000313" key="2">
    <source>
        <dbReference type="Proteomes" id="UP000030762"/>
    </source>
</evidence>
<organism evidence="1 2">
    <name type="scientific">Saprolegnia diclina (strain VS20)</name>
    <dbReference type="NCBI Taxonomy" id="1156394"/>
    <lineage>
        <taxon>Eukaryota</taxon>
        <taxon>Sar</taxon>
        <taxon>Stramenopiles</taxon>
        <taxon>Oomycota</taxon>
        <taxon>Saprolegniomycetes</taxon>
        <taxon>Saprolegniales</taxon>
        <taxon>Saprolegniaceae</taxon>
        <taxon>Saprolegnia</taxon>
    </lineage>
</organism>
<dbReference type="EMBL" id="JH767243">
    <property type="protein sequence ID" value="EQC26065.1"/>
    <property type="molecule type" value="Genomic_DNA"/>
</dbReference>
<proteinExistence type="predicted"/>
<protein>
    <submittedName>
        <fullName evidence="1">Uncharacterized protein</fullName>
    </submittedName>
</protein>
<reference evidence="1 2" key="1">
    <citation type="submission" date="2012-04" db="EMBL/GenBank/DDBJ databases">
        <title>The Genome Sequence of Saprolegnia declina VS20.</title>
        <authorList>
            <consortium name="The Broad Institute Genome Sequencing Platform"/>
            <person name="Russ C."/>
            <person name="Nusbaum C."/>
            <person name="Tyler B."/>
            <person name="van West P."/>
            <person name="Dieguez-Uribeondo J."/>
            <person name="de Bruijn I."/>
            <person name="Tripathy S."/>
            <person name="Jiang R."/>
            <person name="Young S.K."/>
            <person name="Zeng Q."/>
            <person name="Gargeya S."/>
            <person name="Fitzgerald M."/>
            <person name="Haas B."/>
            <person name="Abouelleil A."/>
            <person name="Alvarado L."/>
            <person name="Arachchi H.M."/>
            <person name="Berlin A."/>
            <person name="Chapman S.B."/>
            <person name="Goldberg J."/>
            <person name="Griggs A."/>
            <person name="Gujja S."/>
            <person name="Hansen M."/>
            <person name="Howarth C."/>
            <person name="Imamovic A."/>
            <person name="Larimer J."/>
            <person name="McCowen C."/>
            <person name="Montmayeur A."/>
            <person name="Murphy C."/>
            <person name="Neiman D."/>
            <person name="Pearson M."/>
            <person name="Priest M."/>
            <person name="Roberts A."/>
            <person name="Saif S."/>
            <person name="Shea T."/>
            <person name="Sisk P."/>
            <person name="Sykes S."/>
            <person name="Wortman J."/>
            <person name="Nusbaum C."/>
            <person name="Birren B."/>
        </authorList>
    </citation>
    <scope>NUCLEOTIDE SEQUENCE [LARGE SCALE GENOMIC DNA]</scope>
    <source>
        <strain evidence="1 2">VS20</strain>
    </source>
</reference>
<keyword evidence="2" id="KW-1185">Reference proteome</keyword>
<dbReference type="AlphaFoldDB" id="T0PYD1"/>
<accession>T0PYD1</accession>
<name>T0PYD1_SAPDV</name>
<dbReference type="VEuPathDB" id="FungiDB:SDRG_16084"/>
<dbReference type="Proteomes" id="UP000030762">
    <property type="component" value="Unassembled WGS sequence"/>
</dbReference>
<dbReference type="InParanoid" id="T0PYD1"/>